<evidence type="ECO:0000256" key="1">
    <source>
        <dbReference type="ARBA" id="ARBA00023125"/>
    </source>
</evidence>
<organism evidence="5 6">
    <name type="scientific">Bradyrhizobium lablabi</name>
    <dbReference type="NCBI Taxonomy" id="722472"/>
    <lineage>
        <taxon>Bacteria</taxon>
        <taxon>Pseudomonadati</taxon>
        <taxon>Pseudomonadota</taxon>
        <taxon>Alphaproteobacteria</taxon>
        <taxon>Hyphomicrobiales</taxon>
        <taxon>Nitrobacteraceae</taxon>
        <taxon>Bradyrhizobium</taxon>
    </lineage>
</organism>
<evidence type="ECO:0000313" key="5">
    <source>
        <dbReference type="EMBL" id="SED41378.1"/>
    </source>
</evidence>
<dbReference type="Pfam" id="PF14246">
    <property type="entry name" value="TetR_C_7"/>
    <property type="match status" value="1"/>
</dbReference>
<evidence type="ECO:0000259" key="4">
    <source>
        <dbReference type="PROSITE" id="PS50977"/>
    </source>
</evidence>
<evidence type="ECO:0000256" key="3">
    <source>
        <dbReference type="SAM" id="MobiDB-lite"/>
    </source>
</evidence>
<dbReference type="Pfam" id="PF00440">
    <property type="entry name" value="TetR_N"/>
    <property type="match status" value="1"/>
</dbReference>
<keyword evidence="1 2" id="KW-0238">DNA-binding</keyword>
<dbReference type="Proteomes" id="UP000183208">
    <property type="component" value="Unassembled WGS sequence"/>
</dbReference>
<dbReference type="PANTHER" id="PTHR30055">
    <property type="entry name" value="HTH-TYPE TRANSCRIPTIONAL REGULATOR RUTR"/>
    <property type="match status" value="1"/>
</dbReference>
<dbReference type="InterPro" id="IPR039536">
    <property type="entry name" value="TetR_C_Proteobacteria"/>
</dbReference>
<dbReference type="InterPro" id="IPR036271">
    <property type="entry name" value="Tet_transcr_reg_TetR-rel_C_sf"/>
</dbReference>
<dbReference type="SUPFAM" id="SSF48498">
    <property type="entry name" value="Tetracyclin repressor-like, C-terminal domain"/>
    <property type="match status" value="1"/>
</dbReference>
<dbReference type="PANTHER" id="PTHR30055:SF223">
    <property type="entry name" value="HTH-TYPE TRANSCRIPTIONAL REGULATOR UIDR"/>
    <property type="match status" value="1"/>
</dbReference>
<dbReference type="GO" id="GO:0003700">
    <property type="term" value="F:DNA-binding transcription factor activity"/>
    <property type="evidence" value="ECO:0007669"/>
    <property type="project" value="TreeGrafter"/>
</dbReference>
<sequence>MAEIKITQTSDPDGDPCAERRLRGRPQVRPDCDTRQLIYEAARHEFSDNGYAATSIESVARRAGVSTKTLYRLIPNKAALFEGMTSDRIDRFLSEINLEAIDHAEIDEALYAALMACADLALDKEVVALQSMVLQESGKFSDLAGAFYRNGIQRTVTALADWLTMQQSRGLMKLDDAEEVAGMLLGMVADAPRRATMFGGLPLPSRPQIEARVRKCVALFLRGYRAA</sequence>
<dbReference type="RefSeq" id="WP_074822521.1">
    <property type="nucleotide sequence ID" value="NZ_FNTI01000001.1"/>
</dbReference>
<gene>
    <name evidence="5" type="ORF">SAMN05444171_4044</name>
</gene>
<dbReference type="SUPFAM" id="SSF46689">
    <property type="entry name" value="Homeodomain-like"/>
    <property type="match status" value="1"/>
</dbReference>
<feature type="DNA-binding region" description="H-T-H motif" evidence="2">
    <location>
        <begin position="55"/>
        <end position="74"/>
    </location>
</feature>
<dbReference type="PRINTS" id="PR00455">
    <property type="entry name" value="HTHTETR"/>
</dbReference>
<dbReference type="InterPro" id="IPR009057">
    <property type="entry name" value="Homeodomain-like_sf"/>
</dbReference>
<feature type="region of interest" description="Disordered" evidence="3">
    <location>
        <begin position="1"/>
        <end position="21"/>
    </location>
</feature>
<reference evidence="5 6" key="1">
    <citation type="submission" date="2016-10" db="EMBL/GenBank/DDBJ databases">
        <authorList>
            <person name="de Groot N.N."/>
        </authorList>
    </citation>
    <scope>NUCLEOTIDE SEQUENCE [LARGE SCALE GENOMIC DNA]</scope>
    <source>
        <strain evidence="5 6">GAS522</strain>
    </source>
</reference>
<dbReference type="PROSITE" id="PS50977">
    <property type="entry name" value="HTH_TETR_2"/>
    <property type="match status" value="1"/>
</dbReference>
<feature type="domain" description="HTH tetR-type" evidence="4">
    <location>
        <begin position="32"/>
        <end position="92"/>
    </location>
</feature>
<feature type="compositionally biased region" description="Polar residues" evidence="3">
    <location>
        <begin position="1"/>
        <end position="11"/>
    </location>
</feature>
<proteinExistence type="predicted"/>
<dbReference type="OrthoDB" id="7584337at2"/>
<accession>A0A1M7AHZ2</accession>
<dbReference type="InterPro" id="IPR050109">
    <property type="entry name" value="HTH-type_TetR-like_transc_reg"/>
</dbReference>
<evidence type="ECO:0000313" key="6">
    <source>
        <dbReference type="Proteomes" id="UP000183208"/>
    </source>
</evidence>
<dbReference type="EMBL" id="FNTI01000001">
    <property type="protein sequence ID" value="SED41378.1"/>
    <property type="molecule type" value="Genomic_DNA"/>
</dbReference>
<dbReference type="GO" id="GO:0000976">
    <property type="term" value="F:transcription cis-regulatory region binding"/>
    <property type="evidence" value="ECO:0007669"/>
    <property type="project" value="TreeGrafter"/>
</dbReference>
<protein>
    <submittedName>
        <fullName evidence="5">Transcriptional regulator, TetR family</fullName>
    </submittedName>
</protein>
<evidence type="ECO:0000256" key="2">
    <source>
        <dbReference type="PROSITE-ProRule" id="PRU00335"/>
    </source>
</evidence>
<name>A0A1M7AHZ2_9BRAD</name>
<dbReference type="AlphaFoldDB" id="A0A1M7AHZ2"/>
<dbReference type="InterPro" id="IPR001647">
    <property type="entry name" value="HTH_TetR"/>
</dbReference>
<dbReference type="Gene3D" id="1.10.357.10">
    <property type="entry name" value="Tetracycline Repressor, domain 2"/>
    <property type="match status" value="1"/>
</dbReference>